<gene>
    <name evidence="2" type="ORF">C1I98_28795</name>
</gene>
<dbReference type="Proteomes" id="UP000248544">
    <property type="component" value="Unassembled WGS sequence"/>
</dbReference>
<keyword evidence="1" id="KW-0472">Membrane</keyword>
<dbReference type="RefSeq" id="WP_111170549.1">
    <property type="nucleotide sequence ID" value="NZ_POUA01000296.1"/>
</dbReference>
<name>A0A2W2FCZ3_9ACTN</name>
<organism evidence="2 3">
    <name type="scientific">Spongiactinospora gelatinilytica</name>
    <dbReference type="NCBI Taxonomy" id="2666298"/>
    <lineage>
        <taxon>Bacteria</taxon>
        <taxon>Bacillati</taxon>
        <taxon>Actinomycetota</taxon>
        <taxon>Actinomycetes</taxon>
        <taxon>Streptosporangiales</taxon>
        <taxon>Streptosporangiaceae</taxon>
        <taxon>Spongiactinospora</taxon>
    </lineage>
</organism>
<sequence>MRKAFQVVGVVLALQGISGAIDHLAVQPIMGIFLNAVNRLVIPRLGFLTGYELYANLTLALFGIAVFVAATRINSS</sequence>
<feature type="transmembrane region" description="Helical" evidence="1">
    <location>
        <begin position="53"/>
        <end position="73"/>
    </location>
</feature>
<dbReference type="AlphaFoldDB" id="A0A2W2FCZ3"/>
<comment type="caution">
    <text evidence="2">The sequence shown here is derived from an EMBL/GenBank/DDBJ whole genome shotgun (WGS) entry which is preliminary data.</text>
</comment>
<proteinExistence type="predicted"/>
<protein>
    <submittedName>
        <fullName evidence="2">Uncharacterized protein</fullName>
    </submittedName>
</protein>
<dbReference type="EMBL" id="POUA01000296">
    <property type="protein sequence ID" value="PZG33512.1"/>
    <property type="molecule type" value="Genomic_DNA"/>
</dbReference>
<evidence type="ECO:0000256" key="1">
    <source>
        <dbReference type="SAM" id="Phobius"/>
    </source>
</evidence>
<evidence type="ECO:0000313" key="3">
    <source>
        <dbReference type="Proteomes" id="UP000248544"/>
    </source>
</evidence>
<reference evidence="2 3" key="1">
    <citation type="submission" date="2018-01" db="EMBL/GenBank/DDBJ databases">
        <title>Draft genome sequence of Sphaerisporangium sp. 7K107.</title>
        <authorList>
            <person name="Sahin N."/>
            <person name="Saygin H."/>
            <person name="Ay H."/>
        </authorList>
    </citation>
    <scope>NUCLEOTIDE SEQUENCE [LARGE SCALE GENOMIC DNA]</scope>
    <source>
        <strain evidence="2 3">7K107</strain>
    </source>
</reference>
<keyword evidence="3" id="KW-1185">Reference proteome</keyword>
<keyword evidence="1" id="KW-1133">Transmembrane helix</keyword>
<accession>A0A2W2FCZ3</accession>
<keyword evidence="1" id="KW-0812">Transmembrane</keyword>
<evidence type="ECO:0000313" key="2">
    <source>
        <dbReference type="EMBL" id="PZG33512.1"/>
    </source>
</evidence>